<dbReference type="Pfam" id="PF01722">
    <property type="entry name" value="BolA"/>
    <property type="match status" value="1"/>
</dbReference>
<evidence type="ECO:0000313" key="2">
    <source>
        <dbReference type="EMBL" id="AAZ40694.1"/>
    </source>
</evidence>
<gene>
    <name evidence="2" type="primary">yrbA</name>
    <name evidence="2" type="ordered locus">BPEN_046</name>
</gene>
<dbReference type="AlphaFoldDB" id="Q493Z0"/>
<evidence type="ECO:0000313" key="3">
    <source>
        <dbReference type="Proteomes" id="UP000007794"/>
    </source>
</evidence>
<dbReference type="EMBL" id="CP000016">
    <property type="protein sequence ID" value="AAZ40694.1"/>
    <property type="molecule type" value="Genomic_DNA"/>
</dbReference>
<dbReference type="STRING" id="291272.BPEN_046"/>
<dbReference type="Gene3D" id="3.30.300.90">
    <property type="entry name" value="BolA-like"/>
    <property type="match status" value="1"/>
</dbReference>
<dbReference type="eggNOG" id="COG5007">
    <property type="taxonomic scope" value="Bacteria"/>
</dbReference>
<dbReference type="SUPFAM" id="SSF82657">
    <property type="entry name" value="BolA-like"/>
    <property type="match status" value="1"/>
</dbReference>
<dbReference type="InterPro" id="IPR036065">
    <property type="entry name" value="BolA-like_sf"/>
</dbReference>
<comment type="similarity">
    <text evidence="1">Belongs to the BolA/IbaG family.</text>
</comment>
<organism evidence="2 3">
    <name type="scientific">Blochmanniella pennsylvanica (strain BPEN)</name>
    <dbReference type="NCBI Taxonomy" id="291272"/>
    <lineage>
        <taxon>Bacteria</taxon>
        <taxon>Pseudomonadati</taxon>
        <taxon>Pseudomonadota</taxon>
        <taxon>Gammaproteobacteria</taxon>
        <taxon>Enterobacterales</taxon>
        <taxon>Enterobacteriaceae</taxon>
        <taxon>ant endosymbionts</taxon>
        <taxon>Candidatus Blochmanniella</taxon>
    </lineage>
</organism>
<dbReference type="HOGENOM" id="CLU_109462_4_1_6"/>
<proteinExistence type="inferred from homology"/>
<accession>Q493Z0</accession>
<dbReference type="Proteomes" id="UP000007794">
    <property type="component" value="Chromosome"/>
</dbReference>
<dbReference type="KEGG" id="bpn:BPEN_046"/>
<reference evidence="2 3" key="1">
    <citation type="journal article" date="2005" name="Genome Res.">
        <title>Genome sequence of Blochmannia pennsylvanicus indicates parallel evolutionary trends among bacterial mutualists of insects.</title>
        <authorList>
            <person name="Degnan P.H."/>
            <person name="Lazarus A.B."/>
            <person name="Wernegreen J.J."/>
        </authorList>
    </citation>
    <scope>NUCLEOTIDE SEQUENCE [LARGE SCALE GENOMIC DNA]</scope>
    <source>
        <strain evidence="2 3">BPEN</strain>
    </source>
</reference>
<evidence type="ECO:0000256" key="1">
    <source>
        <dbReference type="RuleBase" id="RU003860"/>
    </source>
</evidence>
<dbReference type="PIRSF" id="PIRSF003113">
    <property type="entry name" value="BolA"/>
    <property type="match status" value="1"/>
</dbReference>
<sequence>MVDIMDVDDIKSILLKNLVLDEAYVSLYKDNYQIIAVSHIFYDGMTELERHKIIYAPLMKYILNNEIHSISIQAFNPQEWNKKRGLCGV</sequence>
<name>Q493Z0_BLOPB</name>
<protein>
    <submittedName>
        <fullName evidence="2">Putative transcriptional regulator (BolA family)</fullName>
    </submittedName>
</protein>
<dbReference type="InterPro" id="IPR002634">
    <property type="entry name" value="BolA"/>
</dbReference>
<keyword evidence="3" id="KW-1185">Reference proteome</keyword>